<feature type="chain" id="PRO_5006133019" description="EfeO-type cupredoxin-like domain-containing protein" evidence="1">
    <location>
        <begin position="38"/>
        <end position="155"/>
    </location>
</feature>
<dbReference type="Gene3D" id="2.60.40.420">
    <property type="entry name" value="Cupredoxins - blue copper proteins"/>
    <property type="match status" value="1"/>
</dbReference>
<evidence type="ECO:0000259" key="2">
    <source>
        <dbReference type="Pfam" id="PF13473"/>
    </source>
</evidence>
<dbReference type="InterPro" id="IPR008972">
    <property type="entry name" value="Cupredoxin"/>
</dbReference>
<dbReference type="Pfam" id="PF13473">
    <property type="entry name" value="Cupredoxin_1"/>
    <property type="match status" value="1"/>
</dbReference>
<reference evidence="3 4" key="1">
    <citation type="submission" date="2015-07" db="EMBL/GenBank/DDBJ databases">
        <title>Genome sequence of Ornatilinea apprima DSM 23815.</title>
        <authorList>
            <person name="Hemp J."/>
            <person name="Ward L.M."/>
            <person name="Pace L.A."/>
            <person name="Fischer W.W."/>
        </authorList>
    </citation>
    <scope>NUCLEOTIDE SEQUENCE [LARGE SCALE GENOMIC DNA]</scope>
    <source>
        <strain evidence="3 4">P3M-1</strain>
    </source>
</reference>
<proteinExistence type="predicted"/>
<organism evidence="3 4">
    <name type="scientific">Ornatilinea apprima</name>
    <dbReference type="NCBI Taxonomy" id="1134406"/>
    <lineage>
        <taxon>Bacteria</taxon>
        <taxon>Bacillati</taxon>
        <taxon>Chloroflexota</taxon>
        <taxon>Anaerolineae</taxon>
        <taxon>Anaerolineales</taxon>
        <taxon>Anaerolineaceae</taxon>
        <taxon>Ornatilinea</taxon>
    </lineage>
</organism>
<keyword evidence="1" id="KW-0732">Signal</keyword>
<name>A0A0P6XF08_9CHLR</name>
<evidence type="ECO:0000313" key="4">
    <source>
        <dbReference type="Proteomes" id="UP000050417"/>
    </source>
</evidence>
<sequence length="155" mass="17537">MDDLAYRLRPDYNTSMPNKKRLGLFCLLLLLLASACARDPYEQVSTRQRVSIQDASFSPRQWKVPAGKEISFEAQNFSSRDLEFSILTANIEPPLRPQDTEIIWFSTSLPSDQKVQFSFQSPSMPGEYDVLLDSTAASGQEWLGKLVVYSPEVLP</sequence>
<comment type="caution">
    <text evidence="3">The sequence shown here is derived from an EMBL/GenBank/DDBJ whole genome shotgun (WGS) entry which is preliminary data.</text>
</comment>
<dbReference type="SUPFAM" id="SSF49503">
    <property type="entry name" value="Cupredoxins"/>
    <property type="match status" value="1"/>
</dbReference>
<evidence type="ECO:0000313" key="3">
    <source>
        <dbReference type="EMBL" id="KPL78224.1"/>
    </source>
</evidence>
<dbReference type="AlphaFoldDB" id="A0A0P6XF08"/>
<feature type="domain" description="EfeO-type cupredoxin-like" evidence="2">
    <location>
        <begin position="27"/>
        <end position="108"/>
    </location>
</feature>
<accession>A0A0P6XF08</accession>
<evidence type="ECO:0000256" key="1">
    <source>
        <dbReference type="SAM" id="SignalP"/>
    </source>
</evidence>
<gene>
    <name evidence="3" type="ORF">ADN00_07015</name>
</gene>
<feature type="signal peptide" evidence="1">
    <location>
        <begin position="1"/>
        <end position="37"/>
    </location>
</feature>
<dbReference type="InterPro" id="IPR028096">
    <property type="entry name" value="EfeO_Cupredoxin"/>
</dbReference>
<protein>
    <recommendedName>
        <fullName evidence="2">EfeO-type cupredoxin-like domain-containing protein</fullName>
    </recommendedName>
</protein>
<dbReference type="Proteomes" id="UP000050417">
    <property type="component" value="Unassembled WGS sequence"/>
</dbReference>
<dbReference type="EMBL" id="LGCL01000019">
    <property type="protein sequence ID" value="KPL78224.1"/>
    <property type="molecule type" value="Genomic_DNA"/>
</dbReference>
<keyword evidence="4" id="KW-1185">Reference proteome</keyword>